<dbReference type="PANTHER" id="PTHR36966">
    <property type="entry name" value="REP-ASSOCIATED TYROSINE TRANSPOSASE"/>
    <property type="match status" value="1"/>
</dbReference>
<accession>A0A2P8C6C4</accession>
<dbReference type="GO" id="GO:0004803">
    <property type="term" value="F:transposase activity"/>
    <property type="evidence" value="ECO:0007669"/>
    <property type="project" value="InterPro"/>
</dbReference>
<dbReference type="AlphaFoldDB" id="A0A2P8C6C4"/>
<dbReference type="InterPro" id="IPR052715">
    <property type="entry name" value="RAYT_transposase"/>
</dbReference>
<evidence type="ECO:0000313" key="3">
    <source>
        <dbReference type="Proteomes" id="UP000240621"/>
    </source>
</evidence>
<dbReference type="InterPro" id="IPR036515">
    <property type="entry name" value="Transposase_17_sf"/>
</dbReference>
<evidence type="ECO:0000259" key="1">
    <source>
        <dbReference type="SMART" id="SM01321"/>
    </source>
</evidence>
<proteinExistence type="predicted"/>
<dbReference type="EMBL" id="PYGC01000015">
    <property type="protein sequence ID" value="PSK80518.1"/>
    <property type="molecule type" value="Genomic_DNA"/>
</dbReference>
<dbReference type="GO" id="GO:0006313">
    <property type="term" value="P:DNA transposition"/>
    <property type="evidence" value="ECO:0007669"/>
    <property type="project" value="InterPro"/>
</dbReference>
<dbReference type="Proteomes" id="UP000240621">
    <property type="component" value="Unassembled WGS sequence"/>
</dbReference>
<name>A0A2P8C6C4_9BACT</name>
<reference evidence="2 3" key="1">
    <citation type="submission" date="2018-03" db="EMBL/GenBank/DDBJ databases">
        <title>Genomic Encyclopedia of Archaeal and Bacterial Type Strains, Phase II (KMG-II): from individual species to whole genera.</title>
        <authorList>
            <person name="Goeker M."/>
        </authorList>
    </citation>
    <scope>NUCLEOTIDE SEQUENCE [LARGE SCALE GENOMIC DNA]</scope>
    <source>
        <strain evidence="2 3">DSM 27267</strain>
    </source>
</reference>
<dbReference type="GO" id="GO:0043565">
    <property type="term" value="F:sequence-specific DNA binding"/>
    <property type="evidence" value="ECO:0007669"/>
    <property type="project" value="TreeGrafter"/>
</dbReference>
<dbReference type="Gene3D" id="3.30.70.1290">
    <property type="entry name" value="Transposase IS200-like"/>
    <property type="match status" value="1"/>
</dbReference>
<gene>
    <name evidence="2" type="ORF">CLV93_11548</name>
</gene>
<protein>
    <submittedName>
        <fullName evidence="2">REP element-mobilizing transposase RayT</fullName>
    </submittedName>
</protein>
<organism evidence="2 3">
    <name type="scientific">Prolixibacter denitrificans</name>
    <dbReference type="NCBI Taxonomy" id="1541063"/>
    <lineage>
        <taxon>Bacteria</taxon>
        <taxon>Pseudomonadati</taxon>
        <taxon>Bacteroidota</taxon>
        <taxon>Bacteroidia</taxon>
        <taxon>Marinilabiliales</taxon>
        <taxon>Prolixibacteraceae</taxon>
        <taxon>Prolixibacter</taxon>
    </lineage>
</organism>
<sequence>MNQPNRYMSDHYRQQYRIPSARANWWDYRNEAAYFITICTAGKTHFFGTVRNGKMCLSELGEIAHQHWQDIPNHFPFVQLDEFVIMPNHAHGIVVLKNPADNRTIVETLHATSLPTTQAFQSNHSGPSLKNQHMANISPKRGSLPSVIRGFKSSVTRRARLSQPDFAWQPRYYDHIIRDDYDWMRIREYVHNNPVQWGQTDDDDHNETPPRV</sequence>
<dbReference type="SUPFAM" id="SSF143422">
    <property type="entry name" value="Transposase IS200-like"/>
    <property type="match status" value="1"/>
</dbReference>
<feature type="domain" description="Transposase IS200-like" evidence="1">
    <location>
        <begin position="29"/>
        <end position="193"/>
    </location>
</feature>
<comment type="caution">
    <text evidence="2">The sequence shown here is derived from an EMBL/GenBank/DDBJ whole genome shotgun (WGS) entry which is preliminary data.</text>
</comment>
<dbReference type="SMART" id="SM01321">
    <property type="entry name" value="Y1_Tnp"/>
    <property type="match status" value="1"/>
</dbReference>
<evidence type="ECO:0000313" key="2">
    <source>
        <dbReference type="EMBL" id="PSK80518.1"/>
    </source>
</evidence>
<dbReference type="InterPro" id="IPR002686">
    <property type="entry name" value="Transposase_17"/>
</dbReference>
<dbReference type="PANTHER" id="PTHR36966:SF1">
    <property type="entry name" value="REP-ASSOCIATED TYROSINE TRANSPOSASE"/>
    <property type="match status" value="1"/>
</dbReference>